<keyword evidence="6" id="KW-1185">Reference proteome</keyword>
<reference evidence="5 6" key="1">
    <citation type="submission" date="2018-05" db="EMBL/GenBank/DDBJ databases">
        <title>Complete genome sequence of Megasphaera sp. AJH120T, isolated from the ceca of a chicken.</title>
        <authorList>
            <person name="Maki J."/>
            <person name="Looft T."/>
        </authorList>
    </citation>
    <scope>NUCLEOTIDE SEQUENCE [LARGE SCALE GENOMIC DNA]</scope>
    <source>
        <strain evidence="5 6">AJH120</strain>
    </source>
</reference>
<evidence type="ECO:0000256" key="2">
    <source>
        <dbReference type="ARBA" id="ARBA00023125"/>
    </source>
</evidence>
<dbReference type="Pfam" id="PF12833">
    <property type="entry name" value="HTH_18"/>
    <property type="match status" value="1"/>
</dbReference>
<organism evidence="5 6">
    <name type="scientific">Megasphaera stantonii</name>
    <dbReference type="NCBI Taxonomy" id="2144175"/>
    <lineage>
        <taxon>Bacteria</taxon>
        <taxon>Bacillati</taxon>
        <taxon>Bacillota</taxon>
        <taxon>Negativicutes</taxon>
        <taxon>Veillonellales</taxon>
        <taxon>Veillonellaceae</taxon>
        <taxon>Megasphaera</taxon>
    </lineage>
</organism>
<dbReference type="Proteomes" id="UP000254337">
    <property type="component" value="Chromosome"/>
</dbReference>
<accession>A0A346AZF0</accession>
<dbReference type="Gene3D" id="1.10.10.60">
    <property type="entry name" value="Homeodomain-like"/>
    <property type="match status" value="2"/>
</dbReference>
<dbReference type="SUPFAM" id="SSF46689">
    <property type="entry name" value="Homeodomain-like"/>
    <property type="match status" value="2"/>
</dbReference>
<dbReference type="RefSeq" id="WP_107196268.1">
    <property type="nucleotide sequence ID" value="NZ_CP029462.1"/>
</dbReference>
<keyword evidence="2" id="KW-0238">DNA-binding</keyword>
<protein>
    <submittedName>
        <fullName evidence="5">AraC family transcriptional regulator</fullName>
    </submittedName>
</protein>
<dbReference type="InterPro" id="IPR037923">
    <property type="entry name" value="HTH-like"/>
</dbReference>
<name>A0A346AZF0_9FIRM</name>
<dbReference type="GO" id="GO:0003700">
    <property type="term" value="F:DNA-binding transcription factor activity"/>
    <property type="evidence" value="ECO:0007669"/>
    <property type="project" value="InterPro"/>
</dbReference>
<gene>
    <name evidence="5" type="ORF">DKB62_06550</name>
</gene>
<dbReference type="OrthoDB" id="9774814at2"/>
<dbReference type="InterPro" id="IPR014710">
    <property type="entry name" value="RmlC-like_jellyroll"/>
</dbReference>
<evidence type="ECO:0000256" key="1">
    <source>
        <dbReference type="ARBA" id="ARBA00023015"/>
    </source>
</evidence>
<sequence length="280" mass="32449">MYEKTGYLTEPLKLFYVSDKRDWACPVHYHEFDKVMLFFQGDVTYEIEGKSYRLQPYDIVVVPAGQMHRPVVGGTHTYERIIAYISPAYIESYRQRGCDLSALFQTASPILRQPQEAGSLYGASCRLRQACCAESCAHHAVLKETLFLEFLIYLAQSIQERHIGYVKTGRQNEKIQRLLTYINEHLQDELSVPALAEQLCISPDYLMHLFKEETGYSLGQYITIKRLLLARSLMQQDRPLTEVCYDSGFKQYSTFYRAWKKYYGASPAKGIPPQTRLFLE</sequence>
<dbReference type="Pfam" id="PF02311">
    <property type="entry name" value="AraC_binding"/>
    <property type="match status" value="1"/>
</dbReference>
<dbReference type="Gene3D" id="2.60.120.10">
    <property type="entry name" value="Jelly Rolls"/>
    <property type="match status" value="1"/>
</dbReference>
<dbReference type="GO" id="GO:0043565">
    <property type="term" value="F:sequence-specific DNA binding"/>
    <property type="evidence" value="ECO:0007669"/>
    <property type="project" value="InterPro"/>
</dbReference>
<keyword evidence="1" id="KW-0805">Transcription regulation</keyword>
<evidence type="ECO:0000259" key="4">
    <source>
        <dbReference type="PROSITE" id="PS01124"/>
    </source>
</evidence>
<dbReference type="SMART" id="SM00342">
    <property type="entry name" value="HTH_ARAC"/>
    <property type="match status" value="1"/>
</dbReference>
<dbReference type="InterPro" id="IPR003313">
    <property type="entry name" value="AraC-bd"/>
</dbReference>
<dbReference type="EMBL" id="CP029462">
    <property type="protein sequence ID" value="AXL21243.1"/>
    <property type="molecule type" value="Genomic_DNA"/>
</dbReference>
<dbReference type="PANTHER" id="PTHR43280">
    <property type="entry name" value="ARAC-FAMILY TRANSCRIPTIONAL REGULATOR"/>
    <property type="match status" value="1"/>
</dbReference>
<evidence type="ECO:0000313" key="5">
    <source>
        <dbReference type="EMBL" id="AXL21243.1"/>
    </source>
</evidence>
<evidence type="ECO:0000256" key="3">
    <source>
        <dbReference type="ARBA" id="ARBA00023163"/>
    </source>
</evidence>
<dbReference type="InterPro" id="IPR009057">
    <property type="entry name" value="Homeodomain-like_sf"/>
</dbReference>
<feature type="domain" description="HTH araC/xylS-type" evidence="4">
    <location>
        <begin position="176"/>
        <end position="269"/>
    </location>
</feature>
<dbReference type="PANTHER" id="PTHR43280:SF34">
    <property type="entry name" value="ARAC-FAMILY TRANSCRIPTIONAL REGULATOR"/>
    <property type="match status" value="1"/>
</dbReference>
<dbReference type="AlphaFoldDB" id="A0A346AZF0"/>
<dbReference type="InterPro" id="IPR018060">
    <property type="entry name" value="HTH_AraC"/>
</dbReference>
<evidence type="ECO:0000313" key="6">
    <source>
        <dbReference type="Proteomes" id="UP000254337"/>
    </source>
</evidence>
<proteinExistence type="predicted"/>
<dbReference type="KEGG" id="meg:DKB62_06550"/>
<dbReference type="SUPFAM" id="SSF51215">
    <property type="entry name" value="Regulatory protein AraC"/>
    <property type="match status" value="1"/>
</dbReference>
<dbReference type="PROSITE" id="PS01124">
    <property type="entry name" value="HTH_ARAC_FAMILY_2"/>
    <property type="match status" value="1"/>
</dbReference>
<keyword evidence="3" id="KW-0804">Transcription</keyword>